<keyword evidence="2" id="KW-1003">Cell membrane</keyword>
<dbReference type="KEGG" id="lpy:FIV34_09455"/>
<feature type="transmembrane region" description="Helical" evidence="7">
    <location>
        <begin position="336"/>
        <end position="353"/>
    </location>
</feature>
<sequence length="1039" mass="109749">MNISRPFIDRPVATSLLCLGLVIAGALAWRLLPIASMPEVNVPTIKVSAELPGASPATMVNAVATPLERTLGRVSGLTEMTSVSANGTTDIRLAFDLSRDVVGASRDVQAAINAARGELPPEMPASPSYREVSSADAPVLVLGLTSKHATPGQMYAVASTTFSQALSQVDGVGDVELVGSSIPALRIELDPQAMNAHGVSFDQVRRAVSAALPNAPLGAIESGDRYLQVAANAQVDSAATLSALTVAHDGGGSVRLGDIARVVDSVREPSNAALANGEPAVLALVRHKPGANIIEVIDGITDRLPALRASLPGDMQVSVIVDRATTVRASLHAAEHTLALAVVLVVIVMLLFLRDLRTALIASAVAPISLVGAMIVMYFLGYSLDILSLMALTIAVGFTVDDAVVVVENIARHIEEGMPPREAAYVGAGEVGLTVLSMSAVLIAVFIPLLLMGGYVGLFVREFSVTIATVIAISLVVSLTVVPMLCAWWLKPARADREHGAVFRWTERQFVALQGAYDRSLTWALRRAPLTMLSLLGVLCLSIVLFIVVPKGFFPRQDTGELTGDFDTDGSASFAVSKDKLGTFLATVRADPAVESAAGYAEDDSGSLFVTLKPLSKRDASADEVAARLNAQLTKLPGGVFTVTSVQNIRVGGRRSRASDEYTLQADSPELLRRWVPPIVEGMMRLPELRNVHGDNGRKGVATALSVDRDAAAQAGTSYARIDGVLRDAFADRRVATMFSPSGEYPVLMRVAREQSQSPDAFAPIQVPVTGGPGVPLLGLAQVHQYQVPLSISHYGQSVSTTISFDRVPGVSLSKATQAIQKVMDGLAVPTSVRSSFQGSAGAARQVSDSEPALILGAVLTLFIVLGILYESVVHPLTILSTLPSAAVGAVFALMALHTDLDVIALVGIFSLVGIVMKNAIMMVDVAIVSGRTMGMTPSEAIQHACRLRFRPILMTSLAVMVAAVPLAISRGNGAEMHRPLGIAIGGGLVVSQLLTLYTTPVVYLYLDRFSRWAGRWMQRFGGQDRDATWPAGREEPLP</sequence>
<evidence type="ECO:0000256" key="1">
    <source>
        <dbReference type="ARBA" id="ARBA00022448"/>
    </source>
</evidence>
<keyword evidence="1" id="KW-0813">Transport</keyword>
<evidence type="ECO:0000256" key="6">
    <source>
        <dbReference type="ARBA" id="ARBA00023136"/>
    </source>
</evidence>
<dbReference type="SUPFAM" id="SSF82866">
    <property type="entry name" value="Multidrug efflux transporter AcrB transmembrane domain"/>
    <property type="match status" value="2"/>
</dbReference>
<protein>
    <submittedName>
        <fullName evidence="8">Multidrug transporter subunit MdtC</fullName>
    </submittedName>
</protein>
<proteinExistence type="predicted"/>
<feature type="transmembrane region" description="Helical" evidence="7">
    <location>
        <begin position="903"/>
        <end position="929"/>
    </location>
</feature>
<keyword evidence="5 7" id="KW-1133">Transmembrane helix</keyword>
<feature type="transmembrane region" description="Helical" evidence="7">
    <location>
        <begin position="877"/>
        <end position="897"/>
    </location>
</feature>
<dbReference type="InterPro" id="IPR001036">
    <property type="entry name" value="Acrflvin-R"/>
</dbReference>
<evidence type="ECO:0000313" key="9">
    <source>
        <dbReference type="Proteomes" id="UP000316093"/>
    </source>
</evidence>
<dbReference type="OrthoDB" id="9759330at2"/>
<feature type="transmembrane region" description="Helical" evidence="7">
    <location>
        <begin position="528"/>
        <end position="549"/>
    </location>
</feature>
<name>A0A4Y5Z4G0_9GAMM</name>
<keyword evidence="4 7" id="KW-0812">Transmembrane</keyword>
<evidence type="ECO:0000256" key="7">
    <source>
        <dbReference type="SAM" id="Phobius"/>
    </source>
</evidence>
<dbReference type="RefSeq" id="WP_139981942.1">
    <property type="nucleotide sequence ID" value="NZ_CP041046.1"/>
</dbReference>
<dbReference type="GO" id="GO:0042910">
    <property type="term" value="F:xenobiotic transmembrane transporter activity"/>
    <property type="evidence" value="ECO:0007669"/>
    <property type="project" value="TreeGrafter"/>
</dbReference>
<dbReference type="Gene3D" id="3.30.70.1320">
    <property type="entry name" value="Multidrug efflux transporter AcrB pore domain like"/>
    <property type="match status" value="1"/>
</dbReference>
<feature type="transmembrane region" description="Helical" evidence="7">
    <location>
        <begin position="950"/>
        <end position="969"/>
    </location>
</feature>
<feature type="transmembrane region" description="Helical" evidence="7">
    <location>
        <begin position="360"/>
        <end position="380"/>
    </location>
</feature>
<dbReference type="EMBL" id="CP041046">
    <property type="protein sequence ID" value="QDE39415.1"/>
    <property type="molecule type" value="Genomic_DNA"/>
</dbReference>
<dbReference type="GO" id="GO:0005886">
    <property type="term" value="C:plasma membrane"/>
    <property type="evidence" value="ECO:0007669"/>
    <property type="project" value="TreeGrafter"/>
</dbReference>
<reference evidence="8 9" key="1">
    <citation type="submission" date="2019-06" db="EMBL/GenBank/DDBJ databases">
        <title>A complete genome sequence for Luteibacter pinisoli MAH-14.</title>
        <authorList>
            <person name="Baltrus D.A."/>
        </authorList>
    </citation>
    <scope>NUCLEOTIDE SEQUENCE [LARGE SCALE GENOMIC DNA]</scope>
    <source>
        <strain evidence="8 9">MAH-14</strain>
    </source>
</reference>
<keyword evidence="9" id="KW-1185">Reference proteome</keyword>
<dbReference type="Gene3D" id="3.30.2090.10">
    <property type="entry name" value="Multidrug efflux transporter AcrB TolC docking domain, DN and DC subdomains"/>
    <property type="match status" value="2"/>
</dbReference>
<feature type="transmembrane region" description="Helical" evidence="7">
    <location>
        <begin position="423"/>
        <end position="451"/>
    </location>
</feature>
<evidence type="ECO:0000256" key="5">
    <source>
        <dbReference type="ARBA" id="ARBA00022989"/>
    </source>
</evidence>
<dbReference type="SUPFAM" id="SSF82693">
    <property type="entry name" value="Multidrug efflux transporter AcrB pore domain, PN1, PN2, PC1 and PC2 subdomains"/>
    <property type="match status" value="3"/>
</dbReference>
<dbReference type="InterPro" id="IPR027463">
    <property type="entry name" value="AcrB_DN_DC_subdom"/>
</dbReference>
<evidence type="ECO:0000256" key="4">
    <source>
        <dbReference type="ARBA" id="ARBA00022692"/>
    </source>
</evidence>
<dbReference type="Gene3D" id="1.20.1640.10">
    <property type="entry name" value="Multidrug efflux transporter AcrB transmembrane domain"/>
    <property type="match status" value="2"/>
</dbReference>
<organism evidence="8 9">
    <name type="scientific">Luteibacter pinisoli</name>
    <dbReference type="NCBI Taxonomy" id="2589080"/>
    <lineage>
        <taxon>Bacteria</taxon>
        <taxon>Pseudomonadati</taxon>
        <taxon>Pseudomonadota</taxon>
        <taxon>Gammaproteobacteria</taxon>
        <taxon>Lysobacterales</taxon>
        <taxon>Rhodanobacteraceae</taxon>
        <taxon>Luteibacter</taxon>
    </lineage>
</organism>
<keyword evidence="6 7" id="KW-0472">Membrane</keyword>
<feature type="transmembrane region" description="Helical" evidence="7">
    <location>
        <begin position="981"/>
        <end position="1007"/>
    </location>
</feature>
<dbReference type="Gene3D" id="3.30.70.1430">
    <property type="entry name" value="Multidrug efflux transporter AcrB pore domain"/>
    <property type="match status" value="2"/>
</dbReference>
<evidence type="ECO:0000256" key="2">
    <source>
        <dbReference type="ARBA" id="ARBA00022475"/>
    </source>
</evidence>
<dbReference type="Proteomes" id="UP000316093">
    <property type="component" value="Chromosome"/>
</dbReference>
<evidence type="ECO:0000313" key="8">
    <source>
        <dbReference type="EMBL" id="QDE39415.1"/>
    </source>
</evidence>
<feature type="transmembrane region" description="Helical" evidence="7">
    <location>
        <begin position="463"/>
        <end position="490"/>
    </location>
</feature>
<gene>
    <name evidence="8" type="ORF">FIV34_09455</name>
</gene>
<dbReference type="Gene3D" id="3.30.70.1440">
    <property type="entry name" value="Multidrug efflux transporter AcrB pore domain"/>
    <property type="match status" value="1"/>
</dbReference>
<feature type="transmembrane region" description="Helical" evidence="7">
    <location>
        <begin position="386"/>
        <end position="411"/>
    </location>
</feature>
<dbReference type="AlphaFoldDB" id="A0A4Y5Z4G0"/>
<dbReference type="Pfam" id="PF00873">
    <property type="entry name" value="ACR_tran"/>
    <property type="match status" value="1"/>
</dbReference>
<accession>A0A4Y5Z4G0</accession>
<feature type="transmembrane region" description="Helical" evidence="7">
    <location>
        <begin position="853"/>
        <end position="870"/>
    </location>
</feature>
<dbReference type="PANTHER" id="PTHR32063">
    <property type="match status" value="1"/>
</dbReference>
<dbReference type="PANTHER" id="PTHR32063:SF34">
    <property type="entry name" value="MULTIDRUG RESISTANCE PROTEIN MDTC"/>
    <property type="match status" value="1"/>
</dbReference>
<dbReference type="SUPFAM" id="SSF82714">
    <property type="entry name" value="Multidrug efflux transporter AcrB TolC docking domain, DN and DC subdomains"/>
    <property type="match status" value="2"/>
</dbReference>
<dbReference type="PRINTS" id="PR00702">
    <property type="entry name" value="ACRIFLAVINRP"/>
</dbReference>
<keyword evidence="3" id="KW-0997">Cell inner membrane</keyword>
<evidence type="ECO:0000256" key="3">
    <source>
        <dbReference type="ARBA" id="ARBA00022519"/>
    </source>
</evidence>